<evidence type="ECO:0000256" key="1">
    <source>
        <dbReference type="ARBA" id="ARBA00008791"/>
    </source>
</evidence>
<name>A0A3G8JRI4_9ACTN</name>
<evidence type="ECO:0000259" key="2">
    <source>
        <dbReference type="Pfam" id="PF00582"/>
    </source>
</evidence>
<evidence type="ECO:0000313" key="3">
    <source>
        <dbReference type="EMBL" id="AZG47538.1"/>
    </source>
</evidence>
<dbReference type="InterPro" id="IPR006015">
    <property type="entry name" value="Universal_stress_UspA"/>
</dbReference>
<keyword evidence="4" id="KW-1185">Reference proteome</keyword>
<dbReference type="OrthoDB" id="5419113at2"/>
<comment type="similarity">
    <text evidence="1">Belongs to the universal stress protein A family.</text>
</comment>
<proteinExistence type="inferred from homology"/>
<dbReference type="PRINTS" id="PR01438">
    <property type="entry name" value="UNVRSLSTRESS"/>
</dbReference>
<dbReference type="AlphaFoldDB" id="A0A3G8JRI4"/>
<organism evidence="3 4">
    <name type="scientific">Gordonia insulae</name>
    <dbReference type="NCBI Taxonomy" id="2420509"/>
    <lineage>
        <taxon>Bacteria</taxon>
        <taxon>Bacillati</taxon>
        <taxon>Actinomycetota</taxon>
        <taxon>Actinomycetes</taxon>
        <taxon>Mycobacteriales</taxon>
        <taxon>Gordoniaceae</taxon>
        <taxon>Gordonia</taxon>
    </lineage>
</organism>
<accession>A0A3G8JRI4</accession>
<dbReference type="InterPro" id="IPR006016">
    <property type="entry name" value="UspA"/>
</dbReference>
<dbReference type="Pfam" id="PF00582">
    <property type="entry name" value="Usp"/>
    <property type="match status" value="1"/>
</dbReference>
<dbReference type="EMBL" id="CP033972">
    <property type="protein sequence ID" value="AZG47538.1"/>
    <property type="molecule type" value="Genomic_DNA"/>
</dbReference>
<protein>
    <submittedName>
        <fullName evidence="3">Universal stress protein</fullName>
    </submittedName>
</protein>
<dbReference type="CDD" id="cd00293">
    <property type="entry name" value="USP-like"/>
    <property type="match status" value="1"/>
</dbReference>
<evidence type="ECO:0000313" key="4">
    <source>
        <dbReference type="Proteomes" id="UP000271469"/>
    </source>
</evidence>
<dbReference type="SUPFAM" id="SSF52402">
    <property type="entry name" value="Adenine nucleotide alpha hydrolases-like"/>
    <property type="match status" value="1"/>
</dbReference>
<reference evidence="3 4" key="1">
    <citation type="submission" date="2018-11" db="EMBL/GenBank/DDBJ databases">
        <title>Gordonia insulae sp. nov., isolated from an island soil.</title>
        <authorList>
            <person name="Kim Y.S."/>
            <person name="Kim S.B."/>
        </authorList>
    </citation>
    <scope>NUCLEOTIDE SEQUENCE [LARGE SCALE GENOMIC DNA]</scope>
    <source>
        <strain evidence="3 4">MMS17-SY073</strain>
    </source>
</reference>
<sequence length="118" mass="12762">MSILIAVTDSEEGQAALDAGVFEARTFREPMIVLNLGLRDLDLSAIPDSIPLQKIDRRGKDDQDPVDLVLHTIETDPEISRVVIGVRRRSPVGKALIGSISQRVLLASPIPVLAVKAT</sequence>
<dbReference type="RefSeq" id="WP_124709879.1">
    <property type="nucleotide sequence ID" value="NZ_CP033972.1"/>
</dbReference>
<gene>
    <name evidence="3" type="ORF">D7316_04149</name>
</gene>
<dbReference type="Gene3D" id="3.40.50.12370">
    <property type="match status" value="1"/>
</dbReference>
<dbReference type="KEGG" id="gom:D7316_04149"/>
<dbReference type="Proteomes" id="UP000271469">
    <property type="component" value="Chromosome"/>
</dbReference>
<feature type="domain" description="UspA" evidence="2">
    <location>
        <begin position="3"/>
        <end position="116"/>
    </location>
</feature>